<accession>A0A5B0SKK5</accession>
<dbReference type="Proteomes" id="UP000325313">
    <property type="component" value="Unassembled WGS sequence"/>
</dbReference>
<protein>
    <submittedName>
        <fullName evidence="1">Uncharacterized protein</fullName>
    </submittedName>
</protein>
<proteinExistence type="predicted"/>
<organism evidence="1 2">
    <name type="scientific">Puccinia graminis f. sp. tritici</name>
    <dbReference type="NCBI Taxonomy" id="56615"/>
    <lineage>
        <taxon>Eukaryota</taxon>
        <taxon>Fungi</taxon>
        <taxon>Dikarya</taxon>
        <taxon>Basidiomycota</taxon>
        <taxon>Pucciniomycotina</taxon>
        <taxon>Pucciniomycetes</taxon>
        <taxon>Pucciniales</taxon>
        <taxon>Pucciniaceae</taxon>
        <taxon>Puccinia</taxon>
    </lineage>
</organism>
<comment type="caution">
    <text evidence="1">The sequence shown here is derived from an EMBL/GenBank/DDBJ whole genome shotgun (WGS) entry which is preliminary data.</text>
</comment>
<gene>
    <name evidence="1" type="ORF">PGTUg99_031416</name>
</gene>
<dbReference type="EMBL" id="VDEP01000004">
    <property type="protein sequence ID" value="KAA1138115.1"/>
    <property type="molecule type" value="Genomic_DNA"/>
</dbReference>
<evidence type="ECO:0000313" key="1">
    <source>
        <dbReference type="EMBL" id="KAA1138115.1"/>
    </source>
</evidence>
<name>A0A5B0SKK5_PUCGR</name>
<dbReference type="AlphaFoldDB" id="A0A5B0SKK5"/>
<evidence type="ECO:0000313" key="2">
    <source>
        <dbReference type="Proteomes" id="UP000325313"/>
    </source>
</evidence>
<sequence length="73" mass="7584">MTIAVSIAAFAHPSHSHLVDISSSSNTLLPTVPGISYAESGKTAMPVNCAIPSKLPHGKSCTLPRNTLPSQML</sequence>
<reference evidence="1 2" key="1">
    <citation type="submission" date="2019-05" db="EMBL/GenBank/DDBJ databases">
        <title>Emergence of the Ug99 lineage of the wheat stem rust pathogen through somatic hybridization.</title>
        <authorList>
            <person name="Li F."/>
            <person name="Upadhyaya N.M."/>
            <person name="Sperschneider J."/>
            <person name="Matny O."/>
            <person name="Nguyen-Phuc H."/>
            <person name="Mago R."/>
            <person name="Raley C."/>
            <person name="Miller M.E."/>
            <person name="Silverstein K.A.T."/>
            <person name="Henningsen E."/>
            <person name="Hirsch C.D."/>
            <person name="Visser B."/>
            <person name="Pretorius Z.A."/>
            <person name="Steffenson B.J."/>
            <person name="Schwessinger B."/>
            <person name="Dodds P.N."/>
            <person name="Figueroa M."/>
        </authorList>
    </citation>
    <scope>NUCLEOTIDE SEQUENCE [LARGE SCALE GENOMIC DNA]</scope>
    <source>
        <strain evidence="1 2">Ug99</strain>
    </source>
</reference>